<organism evidence="4 5">
    <name type="scientific">Deinococcus detaillensis</name>
    <dbReference type="NCBI Taxonomy" id="2592048"/>
    <lineage>
        <taxon>Bacteria</taxon>
        <taxon>Thermotogati</taxon>
        <taxon>Deinococcota</taxon>
        <taxon>Deinococci</taxon>
        <taxon>Deinococcales</taxon>
        <taxon>Deinococcaceae</taxon>
        <taxon>Deinococcus</taxon>
    </lineage>
</organism>
<evidence type="ECO:0000313" key="4">
    <source>
        <dbReference type="EMBL" id="TSA80310.1"/>
    </source>
</evidence>
<reference evidence="4 5" key="1">
    <citation type="submission" date="2019-07" db="EMBL/GenBank/DDBJ databases">
        <title>Deinococcus detaillus sp. nov., isolated from humus soil in Antarctica.</title>
        <authorList>
            <person name="Zhang K."/>
        </authorList>
    </citation>
    <scope>NUCLEOTIDE SEQUENCE [LARGE SCALE GENOMIC DNA]</scope>
    <source>
        <strain evidence="4 5">H1</strain>
    </source>
</reference>
<dbReference type="SUPFAM" id="SSF55729">
    <property type="entry name" value="Acyl-CoA N-acyltransferases (Nat)"/>
    <property type="match status" value="1"/>
</dbReference>
<dbReference type="AlphaFoldDB" id="A0A553UJF9"/>
<accession>A0A553UJF9</accession>
<evidence type="ECO:0000259" key="3">
    <source>
        <dbReference type="PROSITE" id="PS51186"/>
    </source>
</evidence>
<dbReference type="InterPro" id="IPR050832">
    <property type="entry name" value="Bact_Acetyltransf"/>
</dbReference>
<dbReference type="GO" id="GO:0016747">
    <property type="term" value="F:acyltransferase activity, transferring groups other than amino-acyl groups"/>
    <property type="evidence" value="ECO:0007669"/>
    <property type="project" value="InterPro"/>
</dbReference>
<dbReference type="OrthoDB" id="9775804at2"/>
<dbReference type="InterPro" id="IPR016181">
    <property type="entry name" value="Acyl_CoA_acyltransferase"/>
</dbReference>
<dbReference type="RefSeq" id="WP_143721954.1">
    <property type="nucleotide sequence ID" value="NZ_VKDB01000031.1"/>
</dbReference>
<keyword evidence="1 4" id="KW-0808">Transferase</keyword>
<protein>
    <submittedName>
        <fullName evidence="4">GNAT family N-acetyltransferase</fullName>
    </submittedName>
</protein>
<dbReference type="InterPro" id="IPR000182">
    <property type="entry name" value="GNAT_dom"/>
</dbReference>
<proteinExistence type="predicted"/>
<evidence type="ECO:0000256" key="2">
    <source>
        <dbReference type="ARBA" id="ARBA00023315"/>
    </source>
</evidence>
<dbReference type="PROSITE" id="PS51186">
    <property type="entry name" value="GNAT"/>
    <property type="match status" value="1"/>
</dbReference>
<dbReference type="Pfam" id="PF00583">
    <property type="entry name" value="Acetyltransf_1"/>
    <property type="match status" value="1"/>
</dbReference>
<name>A0A553UJF9_9DEIO</name>
<keyword evidence="2" id="KW-0012">Acyltransferase</keyword>
<gene>
    <name evidence="4" type="ORF">FNU79_16805</name>
</gene>
<dbReference type="Proteomes" id="UP000316092">
    <property type="component" value="Unassembled WGS sequence"/>
</dbReference>
<comment type="caution">
    <text evidence="4">The sequence shown here is derived from an EMBL/GenBank/DDBJ whole genome shotgun (WGS) entry which is preliminary data.</text>
</comment>
<dbReference type="CDD" id="cd04301">
    <property type="entry name" value="NAT_SF"/>
    <property type="match status" value="1"/>
</dbReference>
<dbReference type="PANTHER" id="PTHR43877">
    <property type="entry name" value="AMINOALKYLPHOSPHONATE N-ACETYLTRANSFERASE-RELATED-RELATED"/>
    <property type="match status" value="1"/>
</dbReference>
<dbReference type="EMBL" id="VKDB01000031">
    <property type="protein sequence ID" value="TSA80310.1"/>
    <property type="molecule type" value="Genomic_DNA"/>
</dbReference>
<evidence type="ECO:0000256" key="1">
    <source>
        <dbReference type="ARBA" id="ARBA00022679"/>
    </source>
</evidence>
<dbReference type="Gene3D" id="3.40.630.30">
    <property type="match status" value="1"/>
</dbReference>
<evidence type="ECO:0000313" key="5">
    <source>
        <dbReference type="Proteomes" id="UP000316092"/>
    </source>
</evidence>
<keyword evidence="5" id="KW-1185">Reference proteome</keyword>
<sequence>MNIRYTVRELPDLPAYQTLWALAWGGAGSPNLQRLEHSLTWVCAYDGPQLIGFVNVAWDGGVHAFLLDTTVHPEFRRQGVGRELVRRAAEAARERGTHWLHVDFEPHLLSFYQACGFRATEAGLICLT</sequence>
<feature type="domain" description="N-acetyltransferase" evidence="3">
    <location>
        <begin position="5"/>
        <end position="128"/>
    </location>
</feature>